<protein>
    <recommendedName>
        <fullName evidence="2">NAD(P)-binding domain-containing protein</fullName>
    </recommendedName>
</protein>
<gene>
    <name evidence="1" type="ORF">METZ01_LOCUS342768</name>
</gene>
<dbReference type="EMBL" id="UINC01117472">
    <property type="protein sequence ID" value="SVC89914.1"/>
    <property type="molecule type" value="Genomic_DNA"/>
</dbReference>
<reference evidence="1" key="1">
    <citation type="submission" date="2018-05" db="EMBL/GenBank/DDBJ databases">
        <authorList>
            <person name="Lanie J.A."/>
            <person name="Ng W.-L."/>
            <person name="Kazmierczak K.M."/>
            <person name="Andrzejewski T.M."/>
            <person name="Davidsen T.M."/>
            <person name="Wayne K.J."/>
            <person name="Tettelin H."/>
            <person name="Glass J.I."/>
            <person name="Rusch D."/>
            <person name="Podicherti R."/>
            <person name="Tsui H.-C.T."/>
            <person name="Winkler M.E."/>
        </authorList>
    </citation>
    <scope>NUCLEOTIDE SEQUENCE</scope>
</reference>
<accession>A0A382QWN1</accession>
<evidence type="ECO:0008006" key="2">
    <source>
        <dbReference type="Google" id="ProtNLM"/>
    </source>
</evidence>
<evidence type="ECO:0000313" key="1">
    <source>
        <dbReference type="EMBL" id="SVC89914.1"/>
    </source>
</evidence>
<organism evidence="1">
    <name type="scientific">marine metagenome</name>
    <dbReference type="NCBI Taxonomy" id="408172"/>
    <lineage>
        <taxon>unclassified sequences</taxon>
        <taxon>metagenomes</taxon>
        <taxon>ecological metagenomes</taxon>
    </lineage>
</organism>
<name>A0A382QWN1_9ZZZZ</name>
<dbReference type="InterPro" id="IPR036291">
    <property type="entry name" value="NAD(P)-bd_dom_sf"/>
</dbReference>
<sequence>MFNNCFKNKKVLITGNTGFKGSWLSLWLLKLGAKVYGLANGIPTIPSMYKVLD</sequence>
<dbReference type="AlphaFoldDB" id="A0A382QWN1"/>
<proteinExistence type="predicted"/>
<dbReference type="SUPFAM" id="SSF51735">
    <property type="entry name" value="NAD(P)-binding Rossmann-fold domains"/>
    <property type="match status" value="1"/>
</dbReference>
<feature type="non-terminal residue" evidence="1">
    <location>
        <position position="53"/>
    </location>
</feature>
<dbReference type="Gene3D" id="3.40.50.720">
    <property type="entry name" value="NAD(P)-binding Rossmann-like Domain"/>
    <property type="match status" value="1"/>
</dbReference>